<accession>A0AAN8ESG0</accession>
<comment type="caution">
    <text evidence="1">The sequence shown here is derived from an EMBL/GenBank/DDBJ whole genome shotgun (WGS) entry which is preliminary data.</text>
</comment>
<dbReference type="AlphaFoldDB" id="A0AAN8ESG0"/>
<reference evidence="1 2" key="1">
    <citation type="submission" date="2019-10" db="EMBL/GenBank/DDBJ databases">
        <title>Assembly and Annotation for the nematode Trichostrongylus colubriformis.</title>
        <authorList>
            <person name="Martin J."/>
        </authorList>
    </citation>
    <scope>NUCLEOTIDE SEQUENCE [LARGE SCALE GENOMIC DNA]</scope>
    <source>
        <strain evidence="1">G859</strain>
        <tissue evidence="1">Whole worm</tissue>
    </source>
</reference>
<gene>
    <name evidence="1" type="ORF">GCK32_000189</name>
</gene>
<sequence>MKPQRKEDKVLMTVGMIVSDEISMAPKAALEAVYSLLKDLMQNEEPTGRNIMILEKISVKFCQLSSTCWMEDHVEACV</sequence>
<evidence type="ECO:0000313" key="1">
    <source>
        <dbReference type="EMBL" id="KAK5967176.1"/>
    </source>
</evidence>
<proteinExistence type="predicted"/>
<protein>
    <submittedName>
        <fullName evidence="1">Uncharacterized protein</fullName>
    </submittedName>
</protein>
<keyword evidence="2" id="KW-1185">Reference proteome</keyword>
<dbReference type="Proteomes" id="UP001331761">
    <property type="component" value="Unassembled WGS sequence"/>
</dbReference>
<organism evidence="1 2">
    <name type="scientific">Trichostrongylus colubriformis</name>
    <name type="common">Black scour worm</name>
    <dbReference type="NCBI Taxonomy" id="6319"/>
    <lineage>
        <taxon>Eukaryota</taxon>
        <taxon>Metazoa</taxon>
        <taxon>Ecdysozoa</taxon>
        <taxon>Nematoda</taxon>
        <taxon>Chromadorea</taxon>
        <taxon>Rhabditida</taxon>
        <taxon>Rhabditina</taxon>
        <taxon>Rhabditomorpha</taxon>
        <taxon>Strongyloidea</taxon>
        <taxon>Trichostrongylidae</taxon>
        <taxon>Trichostrongylus</taxon>
    </lineage>
</organism>
<evidence type="ECO:0000313" key="2">
    <source>
        <dbReference type="Proteomes" id="UP001331761"/>
    </source>
</evidence>
<dbReference type="EMBL" id="WIXE01022738">
    <property type="protein sequence ID" value="KAK5967176.1"/>
    <property type="molecule type" value="Genomic_DNA"/>
</dbReference>
<name>A0AAN8ESG0_TRICO</name>